<accession>A0A4Y3VNT8</accession>
<dbReference type="AlphaFoldDB" id="A0A4Y3VNT8"/>
<protein>
    <recommendedName>
        <fullName evidence="3">OvmZ protein</fullName>
    </recommendedName>
</protein>
<keyword evidence="2" id="KW-1185">Reference proteome</keyword>
<evidence type="ECO:0000313" key="2">
    <source>
        <dbReference type="Proteomes" id="UP000317881"/>
    </source>
</evidence>
<organism evidence="1 2">
    <name type="scientific">Streptomyces spinoverrucosus</name>
    <dbReference type="NCBI Taxonomy" id="284043"/>
    <lineage>
        <taxon>Bacteria</taxon>
        <taxon>Bacillati</taxon>
        <taxon>Actinomycetota</taxon>
        <taxon>Actinomycetes</taxon>
        <taxon>Kitasatosporales</taxon>
        <taxon>Streptomycetaceae</taxon>
        <taxon>Streptomyces</taxon>
    </lineage>
</organism>
<reference evidence="1 2" key="1">
    <citation type="submission" date="2019-06" db="EMBL/GenBank/DDBJ databases">
        <title>Whole genome shotgun sequence of Streptomyces spinoverrucosus NBRC 14228.</title>
        <authorList>
            <person name="Hosoyama A."/>
            <person name="Uohara A."/>
            <person name="Ohji S."/>
            <person name="Ichikawa N."/>
        </authorList>
    </citation>
    <scope>NUCLEOTIDE SEQUENCE [LARGE SCALE GENOMIC DNA]</scope>
    <source>
        <strain evidence="1 2">NBRC 14228</strain>
    </source>
</reference>
<dbReference type="EMBL" id="BJND01000038">
    <property type="protein sequence ID" value="GEC07309.1"/>
    <property type="molecule type" value="Genomic_DNA"/>
</dbReference>
<evidence type="ECO:0000313" key="1">
    <source>
        <dbReference type="EMBL" id="GEC07309.1"/>
    </source>
</evidence>
<sequence length="214" mass="23904">MRGDRMHEVRQLADDHRSRDCVPLCGRICARCVGRLHRELRALLELYEESDQALTQTPTRLRERVSGSRSTVGIVLDDSAVTLRAQVTDVLAQWARLVVDERRDRTPRPREPRVGSLVRFLQEQLPWLARHPAAIDFDEEVTELLAAFGKLFGPGQVRRFPLGSCLEPGCDGTLFGVMSAGGGRVPSHVTCDAGHALPPHQWMRVADRLKGEVA</sequence>
<proteinExistence type="predicted"/>
<gene>
    <name evidence="1" type="ORF">SSP24_49640</name>
</gene>
<evidence type="ECO:0008006" key="3">
    <source>
        <dbReference type="Google" id="ProtNLM"/>
    </source>
</evidence>
<dbReference type="Proteomes" id="UP000317881">
    <property type="component" value="Unassembled WGS sequence"/>
</dbReference>
<name>A0A4Y3VNT8_9ACTN</name>
<comment type="caution">
    <text evidence="1">The sequence shown here is derived from an EMBL/GenBank/DDBJ whole genome shotgun (WGS) entry which is preliminary data.</text>
</comment>